<dbReference type="PANTHER" id="PTHR45527:SF1">
    <property type="entry name" value="FATTY ACID SYNTHASE"/>
    <property type="match status" value="1"/>
</dbReference>
<dbReference type="GO" id="GO:0043041">
    <property type="term" value="P:amino acid activation for nonribosomal peptide biosynthetic process"/>
    <property type="evidence" value="ECO:0007669"/>
    <property type="project" value="TreeGrafter"/>
</dbReference>
<organism evidence="2">
    <name type="scientific">Actinoplanes sp. MN07-A0362</name>
    <dbReference type="NCBI Taxonomy" id="1090056"/>
    <lineage>
        <taxon>Bacteria</taxon>
        <taxon>Bacillati</taxon>
        <taxon>Actinomycetota</taxon>
        <taxon>Actinomycetes</taxon>
        <taxon>Micromonosporales</taxon>
        <taxon>Micromonosporaceae</taxon>
        <taxon>Actinoplanes</taxon>
    </lineage>
</organism>
<evidence type="ECO:0000313" key="2">
    <source>
        <dbReference type="EMBL" id="BAL15222.1"/>
    </source>
</evidence>
<dbReference type="PANTHER" id="PTHR45527">
    <property type="entry name" value="NONRIBOSOMAL PEPTIDE SYNTHETASE"/>
    <property type="match status" value="1"/>
</dbReference>
<dbReference type="AlphaFoldDB" id="G9MAS6"/>
<sequence length="211" mass="22221">STGRPKGVVVPHTGLADLSDTFGEVWRVKPGHRIGQFASPSFGVTVAELAVTLLRGATLVITPEESRLGEDFATFVHERRITHFALPPAALSAVPAGALPAGVTVISGADRLSAELLARWTATHRLLNAYGPTEATVNSTYWECVPGGPVLIGRPDRNKRAYVLDSTLCPVPPGVPGELYLSGSGLARGYLGRAALTAERFVADPFAAGER</sequence>
<protein>
    <submittedName>
        <fullName evidence="2">Nonribosomal peptide synthetase</fullName>
    </submittedName>
</protein>
<dbReference type="InterPro" id="IPR042099">
    <property type="entry name" value="ANL_N_sf"/>
</dbReference>
<feature type="non-terminal residue" evidence="2">
    <location>
        <position position="1"/>
    </location>
</feature>
<dbReference type="GO" id="GO:0044550">
    <property type="term" value="P:secondary metabolite biosynthetic process"/>
    <property type="evidence" value="ECO:0007669"/>
    <property type="project" value="TreeGrafter"/>
</dbReference>
<feature type="non-terminal residue" evidence="2">
    <location>
        <position position="211"/>
    </location>
</feature>
<dbReference type="Pfam" id="PF00501">
    <property type="entry name" value="AMP-binding"/>
    <property type="match status" value="1"/>
</dbReference>
<accession>G9MAS6</accession>
<reference evidence="2" key="1">
    <citation type="journal article" date="2012" name="J. Antibiot.">
        <title>Diversity of nonribosomal peptide synthetase and polyketide synthase genes in the genus Actinoplanes found in Mongolia.</title>
        <authorList>
            <person name="Enkh-Amgalan J."/>
            <person name="Komaki H."/>
            <person name="Daram D."/>
            <person name="Ando K."/>
            <person name="Tsetseg B."/>
        </authorList>
    </citation>
    <scope>NUCLEOTIDE SEQUENCE</scope>
    <source>
        <strain evidence="2">MN07-A0362</strain>
    </source>
</reference>
<dbReference type="GO" id="GO:0031177">
    <property type="term" value="F:phosphopantetheine binding"/>
    <property type="evidence" value="ECO:0007669"/>
    <property type="project" value="TreeGrafter"/>
</dbReference>
<dbReference type="InterPro" id="IPR000873">
    <property type="entry name" value="AMP-dep_synth/lig_dom"/>
</dbReference>
<evidence type="ECO:0000259" key="1">
    <source>
        <dbReference type="Pfam" id="PF00501"/>
    </source>
</evidence>
<feature type="domain" description="AMP-dependent synthetase/ligase" evidence="1">
    <location>
        <begin position="1"/>
        <end position="191"/>
    </location>
</feature>
<dbReference type="SUPFAM" id="SSF56801">
    <property type="entry name" value="Acetyl-CoA synthetase-like"/>
    <property type="match status" value="1"/>
</dbReference>
<dbReference type="GO" id="GO:0005737">
    <property type="term" value="C:cytoplasm"/>
    <property type="evidence" value="ECO:0007669"/>
    <property type="project" value="TreeGrafter"/>
</dbReference>
<dbReference type="EMBL" id="AB672921">
    <property type="protein sequence ID" value="BAL15222.1"/>
    <property type="molecule type" value="Genomic_DNA"/>
</dbReference>
<proteinExistence type="predicted"/>
<name>G9MAS6_9ACTN</name>
<dbReference type="Gene3D" id="3.40.50.12780">
    <property type="entry name" value="N-terminal domain of ligase-like"/>
    <property type="match status" value="1"/>
</dbReference>